<keyword evidence="5" id="KW-0547">Nucleotide-binding</keyword>
<evidence type="ECO:0000256" key="4">
    <source>
        <dbReference type="ARBA" id="ARBA00022679"/>
    </source>
</evidence>
<dbReference type="CDD" id="cd00082">
    <property type="entry name" value="HisKA"/>
    <property type="match status" value="1"/>
</dbReference>
<dbReference type="EMBL" id="CP144914">
    <property type="protein sequence ID" value="WWD80055.1"/>
    <property type="molecule type" value="Genomic_DNA"/>
</dbReference>
<dbReference type="RefSeq" id="WP_147805115.1">
    <property type="nucleotide sequence ID" value="NZ_CP144914.1"/>
</dbReference>
<dbReference type="InterPro" id="IPR005467">
    <property type="entry name" value="His_kinase_dom"/>
</dbReference>
<dbReference type="InterPro" id="IPR004358">
    <property type="entry name" value="Sig_transdc_His_kin-like_C"/>
</dbReference>
<dbReference type="EC" id="2.7.13.3" evidence="2"/>
<feature type="transmembrane region" description="Helical" evidence="11">
    <location>
        <begin position="257"/>
        <end position="281"/>
    </location>
</feature>
<evidence type="ECO:0000256" key="2">
    <source>
        <dbReference type="ARBA" id="ARBA00012438"/>
    </source>
</evidence>
<dbReference type="SUPFAM" id="SSF53850">
    <property type="entry name" value="Periplasmic binding protein-like II"/>
    <property type="match status" value="1"/>
</dbReference>
<dbReference type="Pfam" id="PF02518">
    <property type="entry name" value="HATPase_c"/>
    <property type="match status" value="1"/>
</dbReference>
<dbReference type="AlphaFoldDB" id="A0A5C7F310"/>
<dbReference type="InterPro" id="IPR003661">
    <property type="entry name" value="HisK_dim/P_dom"/>
</dbReference>
<dbReference type="Proteomes" id="UP000321816">
    <property type="component" value="Chromosome"/>
</dbReference>
<dbReference type="KEGG" id="ahal:FTX54_000250"/>
<evidence type="ECO:0000259" key="13">
    <source>
        <dbReference type="PROSITE" id="PS50109"/>
    </source>
</evidence>
<evidence type="ECO:0000256" key="6">
    <source>
        <dbReference type="ARBA" id="ARBA00022777"/>
    </source>
</evidence>
<dbReference type="Pfam" id="PF00512">
    <property type="entry name" value="HisKA"/>
    <property type="match status" value="1"/>
</dbReference>
<keyword evidence="6" id="KW-0418">Kinase</keyword>
<dbReference type="PROSITE" id="PS50109">
    <property type="entry name" value="HIS_KIN"/>
    <property type="match status" value="1"/>
</dbReference>
<dbReference type="NCBIfam" id="TIGR00229">
    <property type="entry name" value="sensory_box"/>
    <property type="match status" value="1"/>
</dbReference>
<dbReference type="SMART" id="SM00062">
    <property type="entry name" value="PBPb"/>
    <property type="match status" value="1"/>
</dbReference>
<evidence type="ECO:0000313" key="15">
    <source>
        <dbReference type="Proteomes" id="UP000321816"/>
    </source>
</evidence>
<keyword evidence="8" id="KW-0902">Two-component regulatory system</keyword>
<feature type="chain" id="PRO_5044096787" description="histidine kinase" evidence="12">
    <location>
        <begin position="25"/>
        <end position="679"/>
    </location>
</feature>
<dbReference type="Gene3D" id="1.10.287.130">
    <property type="match status" value="1"/>
</dbReference>
<sequence length="679" mass="77031">MKLHWSITAILCLYICGYAFSAFAQDGESGTLTAAYEPNLPPFHFEEDGELQGFAIDVLKEAASSQGKEIDFQPMTETVAAAALAAEEIDIIIGMSYSERQAETMEFSNTYYSTSVGLFVSDEREEIDSVIELTDRTAAVKAGSLERDFLQNIRRIQFNETSTLEQAVELTVLGRADALAGEITAVEELLEDRGQRDNFFAADRYLVPMEYSFAVSSEDYQTLRLLNNGLRSLQNDGTYQDIFQEWFPEESGQRENLMLALQILGLAFLVTAAVIIIGVRLNRRLQKEVNRKTESLNNVNLSLKEQIEATKNSNEFQKQILQSSPRGMMTLDEEGTITSYSPKAAFMLNEEENKVGKNYLEEKLLQYFLKGKLEDVLLHGKQFLGEEGEWIREDGIHLRLRAYIYPLYNFEQHVIGVMFTFEDISEEVQVRHKAFENEKNQALSRVVAGIAHEIRNPLTSIKTFVELIPQKFDSPKFREKISALVPQEIERLNELIEGLMDYSKSRPVKKEKVDTSNLLESTHVLFDRTAANKGVEIRTFTEKELFISTDRQQLKQAVINLIINAVDALQEVEGEKWVSLRNYKVDGRVYLEIQDNGPGMSERVQKQAFEPFYTTKADGTGLGLAIAKQHVEENNGLFDVESSPGKGTLIRLSFPGYMPGEKEFNGENNTRQNVREMKT</sequence>
<dbReference type="SUPFAM" id="SSF55785">
    <property type="entry name" value="PYP-like sensor domain (PAS domain)"/>
    <property type="match status" value="1"/>
</dbReference>
<dbReference type="CDD" id="cd00130">
    <property type="entry name" value="PAS"/>
    <property type="match status" value="1"/>
</dbReference>
<dbReference type="Pfam" id="PF00497">
    <property type="entry name" value="SBP_bac_3"/>
    <property type="match status" value="1"/>
</dbReference>
<dbReference type="SMART" id="SM00387">
    <property type="entry name" value="HATPase_c"/>
    <property type="match status" value="1"/>
</dbReference>
<dbReference type="PRINTS" id="PR00344">
    <property type="entry name" value="BCTRLSENSOR"/>
</dbReference>
<feature type="signal peptide" evidence="12">
    <location>
        <begin position="1"/>
        <end position="24"/>
    </location>
</feature>
<keyword evidence="11" id="KW-0812">Transmembrane</keyword>
<protein>
    <recommendedName>
        <fullName evidence="2">histidine kinase</fullName>
        <ecNumber evidence="2">2.7.13.3</ecNumber>
    </recommendedName>
</protein>
<dbReference type="InterPro" id="IPR001638">
    <property type="entry name" value="Solute-binding_3/MltF_N"/>
</dbReference>
<dbReference type="PANTHER" id="PTHR43065:SF10">
    <property type="entry name" value="PEROXIDE STRESS-ACTIVATED HISTIDINE KINASE MAK3"/>
    <property type="match status" value="1"/>
</dbReference>
<dbReference type="InterPro" id="IPR036097">
    <property type="entry name" value="HisK_dim/P_sf"/>
</dbReference>
<keyword evidence="7" id="KW-0067">ATP-binding</keyword>
<accession>A0A5C7F310</accession>
<evidence type="ECO:0000256" key="8">
    <source>
        <dbReference type="ARBA" id="ARBA00023012"/>
    </source>
</evidence>
<organism evidence="14 15">
    <name type="scientific">Alkalicoccus halolimnae</name>
    <dbReference type="NCBI Taxonomy" id="1667239"/>
    <lineage>
        <taxon>Bacteria</taxon>
        <taxon>Bacillati</taxon>
        <taxon>Bacillota</taxon>
        <taxon>Bacilli</taxon>
        <taxon>Bacillales</taxon>
        <taxon>Bacillaceae</taxon>
        <taxon>Alkalicoccus</taxon>
    </lineage>
</organism>
<proteinExistence type="predicted"/>
<keyword evidence="11" id="KW-0472">Membrane</keyword>
<dbReference type="InterPro" id="IPR003594">
    <property type="entry name" value="HATPase_dom"/>
</dbReference>
<dbReference type="InterPro" id="IPR000014">
    <property type="entry name" value="PAS"/>
</dbReference>
<keyword evidence="12" id="KW-0732">Signal</keyword>
<dbReference type="OrthoDB" id="9784397at2"/>
<name>A0A5C7F310_9BACI</name>
<dbReference type="SMART" id="SM00388">
    <property type="entry name" value="HisKA"/>
    <property type="match status" value="1"/>
</dbReference>
<evidence type="ECO:0000256" key="3">
    <source>
        <dbReference type="ARBA" id="ARBA00022553"/>
    </source>
</evidence>
<dbReference type="Gene3D" id="3.30.450.20">
    <property type="entry name" value="PAS domain"/>
    <property type="match status" value="1"/>
</dbReference>
<dbReference type="GO" id="GO:0000155">
    <property type="term" value="F:phosphorelay sensor kinase activity"/>
    <property type="evidence" value="ECO:0007669"/>
    <property type="project" value="InterPro"/>
</dbReference>
<evidence type="ECO:0000256" key="1">
    <source>
        <dbReference type="ARBA" id="ARBA00000085"/>
    </source>
</evidence>
<evidence type="ECO:0000256" key="12">
    <source>
        <dbReference type="SAM" id="SignalP"/>
    </source>
</evidence>
<gene>
    <name evidence="14" type="ORF">FTX54_000250</name>
</gene>
<evidence type="ECO:0000256" key="11">
    <source>
        <dbReference type="SAM" id="Phobius"/>
    </source>
</evidence>
<dbReference type="Gene3D" id="3.30.565.10">
    <property type="entry name" value="Histidine kinase-like ATPase, C-terminal domain"/>
    <property type="match status" value="1"/>
</dbReference>
<keyword evidence="11" id="KW-1133">Transmembrane helix</keyword>
<evidence type="ECO:0000256" key="10">
    <source>
        <dbReference type="ARBA" id="ARBA00023288"/>
    </source>
</evidence>
<dbReference type="SUPFAM" id="SSF55874">
    <property type="entry name" value="ATPase domain of HSP90 chaperone/DNA topoisomerase II/histidine kinase"/>
    <property type="match status" value="1"/>
</dbReference>
<evidence type="ECO:0000256" key="5">
    <source>
        <dbReference type="ARBA" id="ARBA00022741"/>
    </source>
</evidence>
<dbReference type="GO" id="GO:0005524">
    <property type="term" value="F:ATP binding"/>
    <property type="evidence" value="ECO:0007669"/>
    <property type="project" value="UniProtKB-KW"/>
</dbReference>
<keyword evidence="4" id="KW-0808">Transferase</keyword>
<keyword evidence="15" id="KW-1185">Reference proteome</keyword>
<dbReference type="Gene3D" id="3.40.190.10">
    <property type="entry name" value="Periplasmic binding protein-like II"/>
    <property type="match status" value="2"/>
</dbReference>
<evidence type="ECO:0000256" key="9">
    <source>
        <dbReference type="ARBA" id="ARBA00023139"/>
    </source>
</evidence>
<reference evidence="14 15" key="1">
    <citation type="submission" date="2024-01" db="EMBL/GenBank/DDBJ databases">
        <title>Complete Genome Sequence of Alkalicoccus halolimnae BZ-SZ-XJ29T, a Moderately Halophilic Bacterium Isolated from a Salt Lake.</title>
        <authorList>
            <person name="Zhao B."/>
        </authorList>
    </citation>
    <scope>NUCLEOTIDE SEQUENCE [LARGE SCALE GENOMIC DNA]</scope>
    <source>
        <strain evidence="14 15">BZ-SZ-XJ29</strain>
    </source>
</reference>
<keyword evidence="10" id="KW-0449">Lipoprotein</keyword>
<evidence type="ECO:0000313" key="14">
    <source>
        <dbReference type="EMBL" id="WWD80055.1"/>
    </source>
</evidence>
<dbReference type="SUPFAM" id="SSF47384">
    <property type="entry name" value="Homodimeric domain of signal transducing histidine kinase"/>
    <property type="match status" value="1"/>
</dbReference>
<comment type="catalytic activity">
    <reaction evidence="1">
        <text>ATP + protein L-histidine = ADP + protein N-phospho-L-histidine.</text>
        <dbReference type="EC" id="2.7.13.3"/>
    </reaction>
</comment>
<feature type="domain" description="Histidine kinase" evidence="13">
    <location>
        <begin position="449"/>
        <end position="658"/>
    </location>
</feature>
<dbReference type="InterPro" id="IPR035965">
    <property type="entry name" value="PAS-like_dom_sf"/>
</dbReference>
<dbReference type="PANTHER" id="PTHR43065">
    <property type="entry name" value="SENSOR HISTIDINE KINASE"/>
    <property type="match status" value="1"/>
</dbReference>
<keyword evidence="9" id="KW-0564">Palmitate</keyword>
<dbReference type="InterPro" id="IPR036890">
    <property type="entry name" value="HATPase_C_sf"/>
</dbReference>
<keyword evidence="3" id="KW-0597">Phosphoprotein</keyword>
<evidence type="ECO:0000256" key="7">
    <source>
        <dbReference type="ARBA" id="ARBA00022840"/>
    </source>
</evidence>